<dbReference type="InterPro" id="IPR043917">
    <property type="entry name" value="DUF5753"/>
</dbReference>
<evidence type="ECO:0000313" key="3">
    <source>
        <dbReference type="Proteomes" id="UP001250214"/>
    </source>
</evidence>
<evidence type="ECO:0000313" key="2">
    <source>
        <dbReference type="EMBL" id="MDS1272692.1"/>
    </source>
</evidence>
<dbReference type="Proteomes" id="UP001250214">
    <property type="component" value="Unassembled WGS sequence"/>
</dbReference>
<sequence>MAEDLDGRWRRFGLELRRIRLLSGMTQRQLASRANMSHAMVGSMERRSRTPRREHADILDQVLDTGGTLRQIWNDTVGQRDVPDWFKDALILERRSSEIRTYEPLVVPGVLQTENYARALVTDRLVKAKPDEVNRIVRIRTERLALIRKNDPLLLFVLRESVFTDIVGDETVMRDQLRHVVALAEEGAIQVQVLPNSQVSSIGMVLPFQIMALTDVGSVVYIEHALGGETFDHADNVSAMMTLFGQLQAEALPPAASIQRIRKLNGDHYGDVDEVQL</sequence>
<dbReference type="Pfam" id="PF19054">
    <property type="entry name" value="DUF5753"/>
    <property type="match status" value="1"/>
</dbReference>
<proteinExistence type="predicted"/>
<accession>A0ABU2HBJ0</accession>
<dbReference type="SUPFAM" id="SSF47413">
    <property type="entry name" value="lambda repressor-like DNA-binding domains"/>
    <property type="match status" value="1"/>
</dbReference>
<reference evidence="3" key="1">
    <citation type="submission" date="2023-07" db="EMBL/GenBank/DDBJ databases">
        <title>Novel species in the genus Lipingzhangella isolated from Sambhar Salt Lake.</title>
        <authorList>
            <person name="Jiya N."/>
            <person name="Kajale S."/>
            <person name="Sharma A."/>
        </authorList>
    </citation>
    <scope>NUCLEOTIDE SEQUENCE [LARGE SCALE GENOMIC DNA]</scope>
    <source>
        <strain evidence="3">LS1_29</strain>
    </source>
</reference>
<dbReference type="PROSITE" id="PS50943">
    <property type="entry name" value="HTH_CROC1"/>
    <property type="match status" value="1"/>
</dbReference>
<organism evidence="2 3">
    <name type="scientific">Lipingzhangella rawalii</name>
    <dbReference type="NCBI Taxonomy" id="2055835"/>
    <lineage>
        <taxon>Bacteria</taxon>
        <taxon>Bacillati</taxon>
        <taxon>Actinomycetota</taxon>
        <taxon>Actinomycetes</taxon>
        <taxon>Streptosporangiales</taxon>
        <taxon>Nocardiopsidaceae</taxon>
        <taxon>Lipingzhangella</taxon>
    </lineage>
</organism>
<protein>
    <submittedName>
        <fullName evidence="2">Helix-turn-helix transcriptional regulator</fullName>
    </submittedName>
</protein>
<name>A0ABU2HBJ0_9ACTN</name>
<comment type="caution">
    <text evidence="2">The sequence shown here is derived from an EMBL/GenBank/DDBJ whole genome shotgun (WGS) entry which is preliminary data.</text>
</comment>
<gene>
    <name evidence="2" type="ORF">RIF23_20630</name>
</gene>
<evidence type="ECO:0000259" key="1">
    <source>
        <dbReference type="PROSITE" id="PS50943"/>
    </source>
</evidence>
<dbReference type="CDD" id="cd00093">
    <property type="entry name" value="HTH_XRE"/>
    <property type="match status" value="1"/>
</dbReference>
<feature type="domain" description="HTH cro/C1-type" evidence="1">
    <location>
        <begin position="16"/>
        <end position="69"/>
    </location>
</feature>
<dbReference type="InterPro" id="IPR001387">
    <property type="entry name" value="Cro/C1-type_HTH"/>
</dbReference>
<dbReference type="RefSeq" id="WP_310914294.1">
    <property type="nucleotide sequence ID" value="NZ_JAVLVT010000028.1"/>
</dbReference>
<dbReference type="EMBL" id="JAVLVT010000028">
    <property type="protein sequence ID" value="MDS1272692.1"/>
    <property type="molecule type" value="Genomic_DNA"/>
</dbReference>
<dbReference type="Pfam" id="PF13560">
    <property type="entry name" value="HTH_31"/>
    <property type="match status" value="1"/>
</dbReference>
<dbReference type="InterPro" id="IPR010982">
    <property type="entry name" value="Lambda_DNA-bd_dom_sf"/>
</dbReference>
<dbReference type="SMART" id="SM00530">
    <property type="entry name" value="HTH_XRE"/>
    <property type="match status" value="1"/>
</dbReference>
<dbReference type="Gene3D" id="1.10.260.40">
    <property type="entry name" value="lambda repressor-like DNA-binding domains"/>
    <property type="match status" value="1"/>
</dbReference>
<keyword evidence="3" id="KW-1185">Reference proteome</keyword>